<evidence type="ECO:0000256" key="1">
    <source>
        <dbReference type="ARBA" id="ARBA00006596"/>
    </source>
</evidence>
<dbReference type="PANTHER" id="PTHR11615">
    <property type="entry name" value="NITRATE, FORMATE, IRON DEHYDROGENASE"/>
    <property type="match status" value="1"/>
</dbReference>
<feature type="domain" description="Iron hydrogenase small subunit" evidence="2">
    <location>
        <begin position="412"/>
        <end position="469"/>
    </location>
</feature>
<dbReference type="Gene3D" id="3.40.950.10">
    <property type="entry name" value="Fe-only Hydrogenase (Larger Subunit), Chain L, domain 3"/>
    <property type="match status" value="1"/>
</dbReference>
<evidence type="ECO:0000313" key="3">
    <source>
        <dbReference type="EMBL" id="CAD8651094.1"/>
    </source>
</evidence>
<dbReference type="SMART" id="SM00902">
    <property type="entry name" value="Fe_hyd_SSU"/>
    <property type="match status" value="1"/>
</dbReference>
<dbReference type="InterPro" id="IPR050340">
    <property type="entry name" value="Cytosolic_Fe-S_CAF"/>
</dbReference>
<organism evidence="3">
    <name type="scientific">Pyramimonas obovata</name>
    <dbReference type="NCBI Taxonomy" id="1411642"/>
    <lineage>
        <taxon>Eukaryota</taxon>
        <taxon>Viridiplantae</taxon>
        <taxon>Chlorophyta</taxon>
        <taxon>Pyramimonadophyceae</taxon>
        <taxon>Pyramimonadales</taxon>
        <taxon>Pyramimonadaceae</taxon>
        <taxon>Pyramimonas</taxon>
        <taxon>Pyramimonas incertae sedis</taxon>
    </lineage>
</organism>
<dbReference type="Pfam" id="PF02906">
    <property type="entry name" value="Fe_hyd_lg_C"/>
    <property type="match status" value="1"/>
</dbReference>
<dbReference type="AlphaFoldDB" id="A0A7S0MTQ8"/>
<accession>A0A7S0MTQ8</accession>
<dbReference type="InterPro" id="IPR003149">
    <property type="entry name" value="Fe_hydrogenase_ssu"/>
</dbReference>
<evidence type="ECO:0000259" key="2">
    <source>
        <dbReference type="SMART" id="SM00902"/>
    </source>
</evidence>
<gene>
    <name evidence="3" type="ORF">POBO1169_LOCUS1821</name>
</gene>
<sequence>MMNTLAHQQCLRAVHTQTHGPTRTTPQLCTTTVRARQPEQPVVTRTVAFASRRAASSCGEDVLRAAVRAARNTGLNKHATTTSALTDGAAKPAAAKPKKIEKDVQIVLDLLNDPTKVVVAQIAPAYFVAIAEMFDMEPGTLSRTKLVAGLKKIGFKQVFDLRYTADLTIMEEASELMARVESGGPFPMITSCCPAWIKTCEKKFPELIPHLSSCKSPMSMCSSVIKNYWAKQEGIDAKDVVVVGLMPCTVKKQEAVRPQLSSEEHGADTDAVITTNESRTLFDERGFDPTDWATLDDAGDAGEFGSLGGGSGAGQIFGKTGGVMEAALRTAAAWTGAGPLPEEVTKELRSIEPVRKATVPLPGLDLNIGVFCGAKAMNAVCKEIVAGGDKDMHFIEIMNCEGGCMNGPGQPRIPKEELAGRLDSIMFRDEKATVRLSHENEAIKKLYKDFLEEPGSHTAHELLHTRYGEL</sequence>
<dbReference type="Gene3D" id="4.10.260.20">
    <property type="entry name" value="Iron hydrogenase, small subunit"/>
    <property type="match status" value="1"/>
</dbReference>
<dbReference type="Gene3D" id="3.40.50.1780">
    <property type="match status" value="1"/>
</dbReference>
<dbReference type="EMBL" id="HBFA01003619">
    <property type="protein sequence ID" value="CAD8651094.1"/>
    <property type="molecule type" value="Transcribed_RNA"/>
</dbReference>
<dbReference type="InterPro" id="IPR004108">
    <property type="entry name" value="Fe_hydrogenase_lsu_C"/>
</dbReference>
<reference evidence="3" key="1">
    <citation type="submission" date="2021-01" db="EMBL/GenBank/DDBJ databases">
        <authorList>
            <person name="Corre E."/>
            <person name="Pelletier E."/>
            <person name="Niang G."/>
            <person name="Scheremetjew M."/>
            <person name="Finn R."/>
            <person name="Kale V."/>
            <person name="Holt S."/>
            <person name="Cochrane G."/>
            <person name="Meng A."/>
            <person name="Brown T."/>
            <person name="Cohen L."/>
        </authorList>
    </citation>
    <scope>NUCLEOTIDE SEQUENCE</scope>
    <source>
        <strain evidence="3">CCMP722</strain>
    </source>
</reference>
<name>A0A7S0MTQ8_9CHLO</name>
<dbReference type="Pfam" id="PF02256">
    <property type="entry name" value="Fe_hyd_SSU"/>
    <property type="match status" value="1"/>
</dbReference>
<dbReference type="SUPFAM" id="SSF53920">
    <property type="entry name" value="Fe-only hydrogenase"/>
    <property type="match status" value="1"/>
</dbReference>
<proteinExistence type="inferred from homology"/>
<protein>
    <recommendedName>
        <fullName evidence="2">Iron hydrogenase small subunit domain-containing protein</fullName>
    </recommendedName>
</protein>
<comment type="similarity">
    <text evidence="1">Belongs to the NARF family.</text>
</comment>
<dbReference type="InterPro" id="IPR009016">
    <property type="entry name" value="Fe_hydrogenase"/>
</dbReference>
<dbReference type="InterPro" id="IPR036991">
    <property type="entry name" value="Fe_hydrogenase_ssu_sf"/>
</dbReference>